<dbReference type="SUPFAM" id="SSF51110">
    <property type="entry name" value="alpha-D-mannose-specific plant lectins"/>
    <property type="match status" value="1"/>
</dbReference>
<protein>
    <recommendedName>
        <fullName evidence="4">Bulb-type lectin domain-containing protein</fullName>
    </recommendedName>
</protein>
<comment type="caution">
    <text evidence="2">The sequence shown here is derived from an EMBL/GenBank/DDBJ whole genome shotgun (WGS) entry which is preliminary data.</text>
</comment>
<feature type="signal peptide" evidence="1">
    <location>
        <begin position="1"/>
        <end position="17"/>
    </location>
</feature>
<dbReference type="Proteomes" id="UP000193642">
    <property type="component" value="Unassembled WGS sequence"/>
</dbReference>
<dbReference type="EMBL" id="MCGO01000035">
    <property type="protein sequence ID" value="ORY40516.1"/>
    <property type="molecule type" value="Genomic_DNA"/>
</dbReference>
<evidence type="ECO:0000313" key="2">
    <source>
        <dbReference type="EMBL" id="ORY40516.1"/>
    </source>
</evidence>
<sequence>MLLIAALLASWVPSALSCDLSTATHKTPDFAIGSIECIKPGTTLTTCQYIGSAKSQAVLIVQEDGNVVAYSAAPTYTWQSRPGSGANELAYRTDGNVVAGLWSSQTWGSNGLLCFDASTGVVSLYNSGLTSLDNKIWESTNDAGKVDRSSSGHYIKGSGYPSSLSAPGSGSVTVDLTACLARASGTDQLKGPGFTSVPETNQLVGFIPVASMSKSQSFYVSCGKVVSPATVDSNGVCNFTLDITGCGPSFFLYNSVGKDSTQTQFTIAIVGDASTNAKIQSVGSIAVNPVTPVNPVIPNTQTIQVTSTLTPNIQVSGTKALHISGTIFILSWMFF</sequence>
<dbReference type="InterPro" id="IPR036426">
    <property type="entry name" value="Bulb-type_lectin_dom_sf"/>
</dbReference>
<reference evidence="2 3" key="1">
    <citation type="submission" date="2016-07" db="EMBL/GenBank/DDBJ databases">
        <title>Pervasive Adenine N6-methylation of Active Genes in Fungi.</title>
        <authorList>
            <consortium name="DOE Joint Genome Institute"/>
            <person name="Mondo S.J."/>
            <person name="Dannebaum R.O."/>
            <person name="Kuo R.C."/>
            <person name="Labutti K."/>
            <person name="Haridas S."/>
            <person name="Kuo A."/>
            <person name="Salamov A."/>
            <person name="Ahrendt S.R."/>
            <person name="Lipzen A."/>
            <person name="Sullivan W."/>
            <person name="Andreopoulos W.B."/>
            <person name="Clum A."/>
            <person name="Lindquist E."/>
            <person name="Daum C."/>
            <person name="Ramamoorthy G.K."/>
            <person name="Gryganskyi A."/>
            <person name="Culley D."/>
            <person name="Magnuson J.K."/>
            <person name="James T.Y."/>
            <person name="O'Malley M.A."/>
            <person name="Stajich J.E."/>
            <person name="Spatafora J.W."/>
            <person name="Visel A."/>
            <person name="Grigoriev I.V."/>
        </authorList>
    </citation>
    <scope>NUCLEOTIDE SEQUENCE [LARGE SCALE GENOMIC DNA]</scope>
    <source>
        <strain evidence="2 3">JEL800</strain>
    </source>
</reference>
<proteinExistence type="predicted"/>
<evidence type="ECO:0008006" key="4">
    <source>
        <dbReference type="Google" id="ProtNLM"/>
    </source>
</evidence>
<feature type="chain" id="PRO_5012395315" description="Bulb-type lectin domain-containing protein" evidence="1">
    <location>
        <begin position="18"/>
        <end position="335"/>
    </location>
</feature>
<keyword evidence="1" id="KW-0732">Signal</keyword>
<organism evidence="2 3">
    <name type="scientific">Rhizoclosmatium globosum</name>
    <dbReference type="NCBI Taxonomy" id="329046"/>
    <lineage>
        <taxon>Eukaryota</taxon>
        <taxon>Fungi</taxon>
        <taxon>Fungi incertae sedis</taxon>
        <taxon>Chytridiomycota</taxon>
        <taxon>Chytridiomycota incertae sedis</taxon>
        <taxon>Chytridiomycetes</taxon>
        <taxon>Chytridiales</taxon>
        <taxon>Chytriomycetaceae</taxon>
        <taxon>Rhizoclosmatium</taxon>
    </lineage>
</organism>
<evidence type="ECO:0000313" key="3">
    <source>
        <dbReference type="Proteomes" id="UP000193642"/>
    </source>
</evidence>
<gene>
    <name evidence="2" type="ORF">BCR33DRAFT_828214</name>
</gene>
<evidence type="ECO:0000256" key="1">
    <source>
        <dbReference type="SAM" id="SignalP"/>
    </source>
</evidence>
<name>A0A1Y2C0M3_9FUNG</name>
<dbReference type="Gene3D" id="2.90.10.10">
    <property type="entry name" value="Bulb-type lectin domain"/>
    <property type="match status" value="1"/>
</dbReference>
<dbReference type="OrthoDB" id="10284615at2759"/>
<dbReference type="AlphaFoldDB" id="A0A1Y2C0M3"/>
<keyword evidence="3" id="KW-1185">Reference proteome</keyword>
<accession>A0A1Y2C0M3</accession>